<sequence length="64" mass="7421">MATVCHPRRARLPARCRWLLQRQTADGVEVLLTSTPSWRGRRGPPTISQFHLHRGPQPWSHRTV</sequence>
<feature type="region of interest" description="Disordered" evidence="1">
    <location>
        <begin position="36"/>
        <end position="64"/>
    </location>
</feature>
<organism evidence="2 3">
    <name type="scientific">Citricoccus parietis</name>
    <dbReference type="NCBI Taxonomy" id="592307"/>
    <lineage>
        <taxon>Bacteria</taxon>
        <taxon>Bacillati</taxon>
        <taxon>Actinomycetota</taxon>
        <taxon>Actinomycetes</taxon>
        <taxon>Micrococcales</taxon>
        <taxon>Micrococcaceae</taxon>
        <taxon>Citricoccus</taxon>
    </lineage>
</organism>
<accession>A0ABV5G9J6</accession>
<dbReference type="Proteomes" id="UP001589575">
    <property type="component" value="Unassembled WGS sequence"/>
</dbReference>
<dbReference type="EMBL" id="JBHMFI010000023">
    <property type="protein sequence ID" value="MFB9075304.1"/>
    <property type="molecule type" value="Genomic_DNA"/>
</dbReference>
<protein>
    <submittedName>
        <fullName evidence="2">Uncharacterized protein</fullName>
    </submittedName>
</protein>
<evidence type="ECO:0000313" key="2">
    <source>
        <dbReference type="EMBL" id="MFB9075304.1"/>
    </source>
</evidence>
<gene>
    <name evidence="2" type="ORF">ACFFX0_30695</name>
</gene>
<name>A0ABV5G9J6_9MICC</name>
<evidence type="ECO:0000256" key="1">
    <source>
        <dbReference type="SAM" id="MobiDB-lite"/>
    </source>
</evidence>
<reference evidence="2 3" key="1">
    <citation type="submission" date="2024-09" db="EMBL/GenBank/DDBJ databases">
        <authorList>
            <person name="Sun Q."/>
            <person name="Mori K."/>
        </authorList>
    </citation>
    <scope>NUCLEOTIDE SEQUENCE [LARGE SCALE GENOMIC DNA]</scope>
    <source>
        <strain evidence="2 3">CCM 7609</strain>
    </source>
</reference>
<proteinExistence type="predicted"/>
<comment type="caution">
    <text evidence="2">The sequence shown here is derived from an EMBL/GenBank/DDBJ whole genome shotgun (WGS) entry which is preliminary data.</text>
</comment>
<evidence type="ECO:0000313" key="3">
    <source>
        <dbReference type="Proteomes" id="UP001589575"/>
    </source>
</evidence>
<keyword evidence="3" id="KW-1185">Reference proteome</keyword>